<dbReference type="Pfam" id="PF00248">
    <property type="entry name" value="Aldo_ket_red"/>
    <property type="match status" value="1"/>
</dbReference>
<comment type="caution">
    <text evidence="2">The sequence shown here is derived from an EMBL/GenBank/DDBJ whole genome shotgun (WGS) entry which is preliminary data.</text>
</comment>
<sequence length="179" mass="19793">MPWELIKLNSGYHNNHIPSIGLGTWTLDNSQGPIDQDEQAPDNAHGYNHIGTVQAYRNEEEKGVALKETGLSRSDVFVMTKCSSINSLDIPTSIKNSLNSPGVLDVDLYLVHSPCLAVPNIPTYWAQMEKAMGLFDNLTCDHKSIGISNIEVQHMETLMASAQIKPARQKSILEYATKN</sequence>
<proteinExistence type="predicted"/>
<accession>A0A9P6ZN03</accession>
<keyword evidence="3" id="KW-1185">Reference proteome</keyword>
<dbReference type="InterPro" id="IPR023210">
    <property type="entry name" value="NADP_OxRdtase_dom"/>
</dbReference>
<dbReference type="GO" id="GO:0016491">
    <property type="term" value="F:oxidoreductase activity"/>
    <property type="evidence" value="ECO:0007669"/>
    <property type="project" value="InterPro"/>
</dbReference>
<dbReference type="Gene3D" id="3.20.20.100">
    <property type="entry name" value="NADP-dependent oxidoreductase domain"/>
    <property type="match status" value="1"/>
</dbReference>
<dbReference type="OrthoDB" id="416253at2759"/>
<dbReference type="AlphaFoldDB" id="A0A9P6ZN03"/>
<dbReference type="SUPFAM" id="SSF51430">
    <property type="entry name" value="NAD(P)-linked oxidoreductase"/>
    <property type="match status" value="1"/>
</dbReference>
<dbReference type="Proteomes" id="UP000714275">
    <property type="component" value="Unassembled WGS sequence"/>
</dbReference>
<dbReference type="PRINTS" id="PR00069">
    <property type="entry name" value="ALDKETRDTASE"/>
</dbReference>
<evidence type="ECO:0000259" key="1">
    <source>
        <dbReference type="Pfam" id="PF00248"/>
    </source>
</evidence>
<dbReference type="PANTHER" id="PTHR11732">
    <property type="entry name" value="ALDO/KETO REDUCTASE"/>
    <property type="match status" value="1"/>
</dbReference>
<organism evidence="2 3">
    <name type="scientific">Suillus placidus</name>
    <dbReference type="NCBI Taxonomy" id="48579"/>
    <lineage>
        <taxon>Eukaryota</taxon>
        <taxon>Fungi</taxon>
        <taxon>Dikarya</taxon>
        <taxon>Basidiomycota</taxon>
        <taxon>Agaricomycotina</taxon>
        <taxon>Agaricomycetes</taxon>
        <taxon>Agaricomycetidae</taxon>
        <taxon>Boletales</taxon>
        <taxon>Suillineae</taxon>
        <taxon>Suillaceae</taxon>
        <taxon>Suillus</taxon>
    </lineage>
</organism>
<dbReference type="InterPro" id="IPR020471">
    <property type="entry name" value="AKR"/>
</dbReference>
<reference evidence="2" key="1">
    <citation type="journal article" date="2020" name="New Phytol.">
        <title>Comparative genomics reveals dynamic genome evolution in host specialist ectomycorrhizal fungi.</title>
        <authorList>
            <person name="Lofgren L.A."/>
            <person name="Nguyen N.H."/>
            <person name="Vilgalys R."/>
            <person name="Ruytinx J."/>
            <person name="Liao H.L."/>
            <person name="Branco S."/>
            <person name="Kuo A."/>
            <person name="LaButti K."/>
            <person name="Lipzen A."/>
            <person name="Andreopoulos W."/>
            <person name="Pangilinan J."/>
            <person name="Riley R."/>
            <person name="Hundley H."/>
            <person name="Na H."/>
            <person name="Barry K."/>
            <person name="Grigoriev I.V."/>
            <person name="Stajich J.E."/>
            <person name="Kennedy P.G."/>
        </authorList>
    </citation>
    <scope>NUCLEOTIDE SEQUENCE</scope>
    <source>
        <strain evidence="2">DOB743</strain>
    </source>
</reference>
<dbReference type="InterPro" id="IPR036812">
    <property type="entry name" value="NAD(P)_OxRdtase_dom_sf"/>
</dbReference>
<evidence type="ECO:0000313" key="3">
    <source>
        <dbReference type="Proteomes" id="UP000714275"/>
    </source>
</evidence>
<name>A0A9P6ZN03_9AGAM</name>
<evidence type="ECO:0000313" key="2">
    <source>
        <dbReference type="EMBL" id="KAG1772527.1"/>
    </source>
</evidence>
<protein>
    <submittedName>
        <fullName evidence="2">NADP-dependent oxidoreductase domain-containing protein</fullName>
    </submittedName>
</protein>
<dbReference type="EMBL" id="JABBWD010000053">
    <property type="protein sequence ID" value="KAG1772527.1"/>
    <property type="molecule type" value="Genomic_DNA"/>
</dbReference>
<feature type="domain" description="NADP-dependent oxidoreductase" evidence="1">
    <location>
        <begin position="20"/>
        <end position="167"/>
    </location>
</feature>
<gene>
    <name evidence="2" type="ORF">EV702DRAFT_1201548</name>
</gene>